<keyword evidence="2" id="KW-0732">Signal</keyword>
<accession>A0ABU5F442</accession>
<feature type="compositionally biased region" description="Basic and acidic residues" evidence="1">
    <location>
        <begin position="266"/>
        <end position="276"/>
    </location>
</feature>
<dbReference type="Proteomes" id="UP001272242">
    <property type="component" value="Unassembled WGS sequence"/>
</dbReference>
<name>A0ABU5F442_9BACT</name>
<evidence type="ECO:0000256" key="2">
    <source>
        <dbReference type="SAM" id="SignalP"/>
    </source>
</evidence>
<evidence type="ECO:0000313" key="3">
    <source>
        <dbReference type="EMBL" id="MDY3561964.1"/>
    </source>
</evidence>
<proteinExistence type="predicted"/>
<dbReference type="RefSeq" id="WP_320688302.1">
    <property type="nucleotide sequence ID" value="NZ_JAXBLV010000203.1"/>
</dbReference>
<dbReference type="Gene3D" id="1.25.10.10">
    <property type="entry name" value="Leucine-rich Repeat Variant"/>
    <property type="match status" value="1"/>
</dbReference>
<dbReference type="EMBL" id="JAXBLV010000203">
    <property type="protein sequence ID" value="MDY3561964.1"/>
    <property type="molecule type" value="Genomic_DNA"/>
</dbReference>
<dbReference type="InterPro" id="IPR016024">
    <property type="entry name" value="ARM-type_fold"/>
</dbReference>
<protein>
    <submittedName>
        <fullName evidence="3">HEAT repeat domain-containing protein</fullName>
    </submittedName>
</protein>
<feature type="signal peptide" evidence="2">
    <location>
        <begin position="1"/>
        <end position="26"/>
    </location>
</feature>
<organism evidence="3 4">
    <name type="scientific">Gemmata algarum</name>
    <dbReference type="NCBI Taxonomy" id="2975278"/>
    <lineage>
        <taxon>Bacteria</taxon>
        <taxon>Pseudomonadati</taxon>
        <taxon>Planctomycetota</taxon>
        <taxon>Planctomycetia</taxon>
        <taxon>Gemmatales</taxon>
        <taxon>Gemmataceae</taxon>
        <taxon>Gemmata</taxon>
    </lineage>
</organism>
<feature type="region of interest" description="Disordered" evidence="1">
    <location>
        <begin position="266"/>
        <end position="286"/>
    </location>
</feature>
<evidence type="ECO:0000256" key="1">
    <source>
        <dbReference type="SAM" id="MobiDB-lite"/>
    </source>
</evidence>
<feature type="chain" id="PRO_5045097084" evidence="2">
    <location>
        <begin position="27"/>
        <end position="439"/>
    </location>
</feature>
<dbReference type="InterPro" id="IPR011989">
    <property type="entry name" value="ARM-like"/>
</dbReference>
<sequence length="439" mass="48269">MNRPFRPAGVAALIFVLAVAAPEAAAQDRSDPAPNALERRSRATDEELRKQLLLVPEVGLDQPGASALYAPLVKGSARADPALDYGRAAYTRMALQIRRPDLLALPWVGAADAALGRDRAEELHAPSAKLRAALRASAPRGDVVPDPVKLRERLADKEWTAPAAVPALTQALQAEGAPVRLLLVERLAGITGPEASQALAQRAVFDLAPEVRERAARALADRPAGEYAPELYRAFRYPWAPAADHAAEALVALRKADLVPELVERLRDPDPNRPYKPEPPAGAGRAKAPGYVRRELVRVNHLCNCMVCHAPSQSKDDLVRGRVPQPGEDAPQRDYQTGLFVRADVTFLRPDFAVVQPVERPGKWAGNQRYDYLVRTRPLAAQESAAFQRQEREDLLPRTWPQREAVLFALRHLTGRDHGSTYEAWRAGLQKDRAPQPPR</sequence>
<evidence type="ECO:0000313" key="4">
    <source>
        <dbReference type="Proteomes" id="UP001272242"/>
    </source>
</evidence>
<keyword evidence="4" id="KW-1185">Reference proteome</keyword>
<gene>
    <name evidence="3" type="ORF">R5W23_003394</name>
</gene>
<reference evidence="4" key="1">
    <citation type="journal article" date="2023" name="Mar. Drugs">
        <title>Gemmata algarum, a Novel Planctomycete Isolated from an Algal Mat, Displays Antimicrobial Activity.</title>
        <authorList>
            <person name="Kumar G."/>
            <person name="Kallscheuer N."/>
            <person name="Kashif M."/>
            <person name="Ahamad S."/>
            <person name="Jagadeeshwari U."/>
            <person name="Pannikurungottu S."/>
            <person name="Haufschild T."/>
            <person name="Kabuu M."/>
            <person name="Sasikala C."/>
            <person name="Jogler C."/>
            <person name="Ramana C."/>
        </authorList>
    </citation>
    <scope>NUCLEOTIDE SEQUENCE [LARGE SCALE GENOMIC DNA]</scope>
    <source>
        <strain evidence="4">JC673</strain>
    </source>
</reference>
<dbReference type="SUPFAM" id="SSF48371">
    <property type="entry name" value="ARM repeat"/>
    <property type="match status" value="1"/>
</dbReference>
<comment type="caution">
    <text evidence="3">The sequence shown here is derived from an EMBL/GenBank/DDBJ whole genome shotgun (WGS) entry which is preliminary data.</text>
</comment>